<dbReference type="InterPro" id="IPR038770">
    <property type="entry name" value="Na+/solute_symporter_sf"/>
</dbReference>
<feature type="transmembrane region" description="Helical" evidence="6">
    <location>
        <begin position="33"/>
        <end position="51"/>
    </location>
</feature>
<evidence type="ECO:0000313" key="8">
    <source>
        <dbReference type="Proteomes" id="UP001528920"/>
    </source>
</evidence>
<evidence type="ECO:0000256" key="2">
    <source>
        <dbReference type="ARBA" id="ARBA00022692"/>
    </source>
</evidence>
<dbReference type="EMBL" id="JAKJSC010000007">
    <property type="protein sequence ID" value="MDE5419991.1"/>
    <property type="molecule type" value="Genomic_DNA"/>
</dbReference>
<dbReference type="RefSeq" id="WP_275111323.1">
    <property type="nucleotide sequence ID" value="NZ_JAKJSC010000007.1"/>
</dbReference>
<dbReference type="PANTHER" id="PTHR10361:SF28">
    <property type="entry name" value="P3 PROTEIN-RELATED"/>
    <property type="match status" value="1"/>
</dbReference>
<sequence>MKKFNIHSISLSIALLLFIISIVLISIGNIEHAGMPMLALFCFLAVGCKGYESLNGYVFTALLFAGIVLAFYYPQYFIEVKGYKLTNLIVPLIQIIMFGMGISMSVKDFATVIKSPKAVFVGVSAQLGVMPIIGFLLAKTSGFTPEIAAGIVLIGASPSGVASNVIAYLARANVALSITITSIATLISPFVTPLLMDLLAGEFIEIDVLSMMWTIVKMIILPIGAGLLFNQLLGSKTKLLNKVMPVVSMVGIGVIIAIIVSKGRDNLLDIGGFLLLLVFIHNLSGYTLGYWYARLLKLSERDARTIAIEVGMQNGGLASGIANSLGKIATMGLAPAVFGPLMNITGSILASYWHKKTPEESIQTKKSKPSELLITNKEN</sequence>
<organism evidence="7 8">
    <name type="scientific">Paralabilibaculum antarcticum</name>
    <dbReference type="NCBI Taxonomy" id="2912572"/>
    <lineage>
        <taxon>Bacteria</taxon>
        <taxon>Pseudomonadati</taxon>
        <taxon>Bacteroidota</taxon>
        <taxon>Bacteroidia</taxon>
        <taxon>Marinilabiliales</taxon>
        <taxon>Marinifilaceae</taxon>
        <taxon>Paralabilibaculum</taxon>
    </lineage>
</organism>
<keyword evidence="8" id="KW-1185">Reference proteome</keyword>
<dbReference type="Gene3D" id="1.20.1530.20">
    <property type="match status" value="1"/>
</dbReference>
<dbReference type="Proteomes" id="UP001528920">
    <property type="component" value="Unassembled WGS sequence"/>
</dbReference>
<feature type="transmembrane region" description="Helical" evidence="6">
    <location>
        <begin position="58"/>
        <end position="76"/>
    </location>
</feature>
<evidence type="ECO:0000256" key="5">
    <source>
        <dbReference type="SAM" id="MobiDB-lite"/>
    </source>
</evidence>
<evidence type="ECO:0000256" key="4">
    <source>
        <dbReference type="ARBA" id="ARBA00023136"/>
    </source>
</evidence>
<proteinExistence type="predicted"/>
<feature type="transmembrane region" description="Helical" evidence="6">
    <location>
        <begin position="88"/>
        <end position="106"/>
    </location>
</feature>
<dbReference type="Pfam" id="PF01758">
    <property type="entry name" value="SBF"/>
    <property type="match status" value="1"/>
</dbReference>
<feature type="transmembrane region" description="Helical" evidence="6">
    <location>
        <begin position="9"/>
        <end position="27"/>
    </location>
</feature>
<feature type="transmembrane region" description="Helical" evidence="6">
    <location>
        <begin position="118"/>
        <end position="141"/>
    </location>
</feature>
<feature type="transmembrane region" description="Helical" evidence="6">
    <location>
        <begin position="208"/>
        <end position="230"/>
    </location>
</feature>
<keyword evidence="3 6" id="KW-1133">Transmembrane helix</keyword>
<protein>
    <submittedName>
        <fullName evidence="7">Bile acid:sodium symporter family protein</fullName>
    </submittedName>
</protein>
<evidence type="ECO:0000256" key="3">
    <source>
        <dbReference type="ARBA" id="ARBA00022989"/>
    </source>
</evidence>
<evidence type="ECO:0000256" key="1">
    <source>
        <dbReference type="ARBA" id="ARBA00004141"/>
    </source>
</evidence>
<keyword evidence="4 6" id="KW-0472">Membrane</keyword>
<feature type="transmembrane region" description="Helical" evidence="6">
    <location>
        <begin position="273"/>
        <end position="293"/>
    </location>
</feature>
<feature type="region of interest" description="Disordered" evidence="5">
    <location>
        <begin position="360"/>
        <end position="379"/>
    </location>
</feature>
<comment type="caution">
    <text evidence="7">The sequence shown here is derived from an EMBL/GenBank/DDBJ whole genome shotgun (WGS) entry which is preliminary data.</text>
</comment>
<reference evidence="7 8" key="1">
    <citation type="submission" date="2022-01" db="EMBL/GenBank/DDBJ databases">
        <title>Labilibaculum sp. nov, a marine bacterium isolated from Antarctica.</title>
        <authorList>
            <person name="Dai W."/>
        </authorList>
    </citation>
    <scope>NUCLEOTIDE SEQUENCE [LARGE SCALE GENOMIC DNA]</scope>
    <source>
        <strain evidence="7 8">DW002</strain>
    </source>
</reference>
<evidence type="ECO:0000256" key="6">
    <source>
        <dbReference type="SAM" id="Phobius"/>
    </source>
</evidence>
<dbReference type="InterPro" id="IPR004710">
    <property type="entry name" value="Bilac:Na_transpt"/>
</dbReference>
<feature type="transmembrane region" description="Helical" evidence="6">
    <location>
        <begin position="147"/>
        <end position="167"/>
    </location>
</feature>
<keyword evidence="2 6" id="KW-0812">Transmembrane</keyword>
<dbReference type="PANTHER" id="PTHR10361">
    <property type="entry name" value="SODIUM-BILE ACID COTRANSPORTER"/>
    <property type="match status" value="1"/>
</dbReference>
<feature type="transmembrane region" description="Helical" evidence="6">
    <location>
        <begin position="242"/>
        <end position="261"/>
    </location>
</feature>
<dbReference type="InterPro" id="IPR002657">
    <property type="entry name" value="BilAc:Na_symport/Acr3"/>
</dbReference>
<evidence type="ECO:0000313" key="7">
    <source>
        <dbReference type="EMBL" id="MDE5419991.1"/>
    </source>
</evidence>
<accession>A0ABT5VX41</accession>
<comment type="subcellular location">
    <subcellularLocation>
        <location evidence="1">Membrane</location>
        <topology evidence="1">Multi-pass membrane protein</topology>
    </subcellularLocation>
</comment>
<feature type="transmembrane region" description="Helical" evidence="6">
    <location>
        <begin position="174"/>
        <end position="196"/>
    </location>
</feature>
<gene>
    <name evidence="7" type="ORF">L3049_18535</name>
</gene>
<name>A0ABT5VX41_9BACT</name>